<dbReference type="EMBL" id="BPLR01010464">
    <property type="protein sequence ID" value="GIY39435.1"/>
    <property type="molecule type" value="Genomic_DNA"/>
</dbReference>
<gene>
    <name evidence="1" type="ORF">CEXT_243231</name>
</gene>
<evidence type="ECO:0008006" key="3">
    <source>
        <dbReference type="Google" id="ProtNLM"/>
    </source>
</evidence>
<evidence type="ECO:0000313" key="2">
    <source>
        <dbReference type="Proteomes" id="UP001054945"/>
    </source>
</evidence>
<comment type="caution">
    <text evidence="1">The sequence shown here is derived from an EMBL/GenBank/DDBJ whole genome shotgun (WGS) entry which is preliminary data.</text>
</comment>
<dbReference type="AlphaFoldDB" id="A0AAV4SZG1"/>
<proteinExistence type="predicted"/>
<reference evidence="1 2" key="1">
    <citation type="submission" date="2021-06" db="EMBL/GenBank/DDBJ databases">
        <title>Caerostris extrusa draft genome.</title>
        <authorList>
            <person name="Kono N."/>
            <person name="Arakawa K."/>
        </authorList>
    </citation>
    <scope>NUCLEOTIDE SEQUENCE [LARGE SCALE GENOMIC DNA]</scope>
</reference>
<sequence length="112" mass="12701">MLEALDKSSKPNFDHWGKKSIRKSKIGIRSEKAWQRSKDPALKNCITKLNNIIKKKINLHKSNSWANITNEFSNNSTALWRKVAALRKNNVQIPPLVSDDGSTAISMKKKLS</sequence>
<organism evidence="1 2">
    <name type="scientific">Caerostris extrusa</name>
    <name type="common">Bark spider</name>
    <name type="synonym">Caerostris bankana</name>
    <dbReference type="NCBI Taxonomy" id="172846"/>
    <lineage>
        <taxon>Eukaryota</taxon>
        <taxon>Metazoa</taxon>
        <taxon>Ecdysozoa</taxon>
        <taxon>Arthropoda</taxon>
        <taxon>Chelicerata</taxon>
        <taxon>Arachnida</taxon>
        <taxon>Araneae</taxon>
        <taxon>Araneomorphae</taxon>
        <taxon>Entelegynae</taxon>
        <taxon>Araneoidea</taxon>
        <taxon>Araneidae</taxon>
        <taxon>Caerostris</taxon>
    </lineage>
</organism>
<protein>
    <recommendedName>
        <fullName evidence="3">RNA-directed DNA polymerase from mobile element jockey-like</fullName>
    </recommendedName>
</protein>
<keyword evidence="2" id="KW-1185">Reference proteome</keyword>
<evidence type="ECO:0000313" key="1">
    <source>
        <dbReference type="EMBL" id="GIY39435.1"/>
    </source>
</evidence>
<dbReference type="Proteomes" id="UP001054945">
    <property type="component" value="Unassembled WGS sequence"/>
</dbReference>
<name>A0AAV4SZG1_CAEEX</name>
<accession>A0AAV4SZG1</accession>